<dbReference type="Proteomes" id="UP000587760">
    <property type="component" value="Unassembled WGS sequence"/>
</dbReference>
<dbReference type="CDD" id="cd00156">
    <property type="entry name" value="REC"/>
    <property type="match status" value="1"/>
</dbReference>
<dbReference type="InterPro" id="IPR001789">
    <property type="entry name" value="Sig_transdc_resp-reg_receiver"/>
</dbReference>
<sequence length="129" mass="15032">MKIKRILILEDDAFQRRFLQLFLEAAGFSVEYGTNGLEGLKKLRESTPFDLIMSDLKMPGMDGIEFLIEMRKEKKFHAIPFVMISKVDNKVIKQKAEELGAYHFMDKPFTNEKITRLLSELEQKNNDNS</sequence>
<evidence type="ECO:0000313" key="5">
    <source>
        <dbReference type="EMBL" id="MBB6478609.1"/>
    </source>
</evidence>
<dbReference type="SUPFAM" id="SSF52172">
    <property type="entry name" value="CheY-like"/>
    <property type="match status" value="1"/>
</dbReference>
<dbReference type="PANTHER" id="PTHR44591:SF14">
    <property type="entry name" value="PROTEIN PILG"/>
    <property type="match status" value="1"/>
</dbReference>
<reference evidence="5 6" key="1">
    <citation type="submission" date="2020-08" db="EMBL/GenBank/DDBJ databases">
        <title>Genomic Encyclopedia of Type Strains, Phase IV (KMG-IV): sequencing the most valuable type-strain genomes for metagenomic binning, comparative biology and taxonomic classification.</title>
        <authorList>
            <person name="Goeker M."/>
        </authorList>
    </citation>
    <scope>NUCLEOTIDE SEQUENCE [LARGE SCALE GENOMIC DNA]</scope>
    <source>
        <strain evidence="5 6">DSM 2461</strain>
    </source>
</reference>
<feature type="domain" description="Response regulatory" evidence="4">
    <location>
        <begin position="5"/>
        <end position="122"/>
    </location>
</feature>
<dbReference type="PROSITE" id="PS50110">
    <property type="entry name" value="RESPONSE_REGULATORY"/>
    <property type="match status" value="1"/>
</dbReference>
<evidence type="ECO:0000256" key="1">
    <source>
        <dbReference type="ARBA" id="ARBA00022553"/>
    </source>
</evidence>
<evidence type="ECO:0000313" key="6">
    <source>
        <dbReference type="Proteomes" id="UP000587760"/>
    </source>
</evidence>
<gene>
    <name evidence="5" type="ORF">HNR50_000242</name>
</gene>
<feature type="modified residue" description="4-aspartylphosphate" evidence="3">
    <location>
        <position position="55"/>
    </location>
</feature>
<dbReference type="EMBL" id="JACHGJ010000001">
    <property type="protein sequence ID" value="MBB6478609.1"/>
    <property type="molecule type" value="Genomic_DNA"/>
</dbReference>
<evidence type="ECO:0000259" key="4">
    <source>
        <dbReference type="PROSITE" id="PS50110"/>
    </source>
</evidence>
<dbReference type="AlphaFoldDB" id="A0A841R6I6"/>
<protein>
    <submittedName>
        <fullName evidence="5">CheY-like chemotaxis protein</fullName>
    </submittedName>
</protein>
<dbReference type="SMART" id="SM00448">
    <property type="entry name" value="REC"/>
    <property type="match status" value="1"/>
</dbReference>
<keyword evidence="2" id="KW-0902">Two-component regulatory system</keyword>
<dbReference type="InterPro" id="IPR050595">
    <property type="entry name" value="Bact_response_regulator"/>
</dbReference>
<keyword evidence="6" id="KW-1185">Reference proteome</keyword>
<comment type="caution">
    <text evidence="5">The sequence shown here is derived from an EMBL/GenBank/DDBJ whole genome shotgun (WGS) entry which is preliminary data.</text>
</comment>
<proteinExistence type="predicted"/>
<dbReference type="Gene3D" id="3.40.50.2300">
    <property type="match status" value="1"/>
</dbReference>
<dbReference type="Pfam" id="PF00072">
    <property type="entry name" value="Response_reg"/>
    <property type="match status" value="1"/>
</dbReference>
<name>A0A841R6I6_9SPIO</name>
<evidence type="ECO:0000256" key="3">
    <source>
        <dbReference type="PROSITE-ProRule" id="PRU00169"/>
    </source>
</evidence>
<accession>A0A841R6I6</accession>
<evidence type="ECO:0000256" key="2">
    <source>
        <dbReference type="ARBA" id="ARBA00023012"/>
    </source>
</evidence>
<dbReference type="PANTHER" id="PTHR44591">
    <property type="entry name" value="STRESS RESPONSE REGULATOR PROTEIN 1"/>
    <property type="match status" value="1"/>
</dbReference>
<keyword evidence="1 3" id="KW-0597">Phosphoprotein</keyword>
<dbReference type="InterPro" id="IPR011006">
    <property type="entry name" value="CheY-like_superfamily"/>
</dbReference>
<dbReference type="GO" id="GO:0000160">
    <property type="term" value="P:phosphorelay signal transduction system"/>
    <property type="evidence" value="ECO:0007669"/>
    <property type="project" value="UniProtKB-KW"/>
</dbReference>
<organism evidence="5 6">
    <name type="scientific">Spirochaeta isovalerica</name>
    <dbReference type="NCBI Taxonomy" id="150"/>
    <lineage>
        <taxon>Bacteria</taxon>
        <taxon>Pseudomonadati</taxon>
        <taxon>Spirochaetota</taxon>
        <taxon>Spirochaetia</taxon>
        <taxon>Spirochaetales</taxon>
        <taxon>Spirochaetaceae</taxon>
        <taxon>Spirochaeta</taxon>
    </lineage>
</organism>
<dbReference type="RefSeq" id="WP_184742610.1">
    <property type="nucleotide sequence ID" value="NZ_JACHGJ010000001.1"/>
</dbReference>